<protein>
    <submittedName>
        <fullName evidence="1">Uncharacterized protein</fullName>
    </submittedName>
</protein>
<evidence type="ECO:0000313" key="1">
    <source>
        <dbReference type="EMBL" id="BAU52758.1"/>
    </source>
</evidence>
<evidence type="ECO:0000313" key="2">
    <source>
        <dbReference type="Proteomes" id="UP000218263"/>
    </source>
</evidence>
<organism evidence="1 2">
    <name type="scientific">Mucilaginibacter gotjawali</name>
    <dbReference type="NCBI Taxonomy" id="1550579"/>
    <lineage>
        <taxon>Bacteria</taxon>
        <taxon>Pseudomonadati</taxon>
        <taxon>Bacteroidota</taxon>
        <taxon>Sphingobacteriia</taxon>
        <taxon>Sphingobacteriales</taxon>
        <taxon>Sphingobacteriaceae</taxon>
        <taxon>Mucilaginibacter</taxon>
    </lineage>
</organism>
<dbReference type="EMBL" id="AP017313">
    <property type="protein sequence ID" value="BAU52758.1"/>
    <property type="molecule type" value="Genomic_DNA"/>
</dbReference>
<dbReference type="Proteomes" id="UP000218263">
    <property type="component" value="Chromosome"/>
</dbReference>
<keyword evidence="2" id="KW-1185">Reference proteome</keyword>
<sequence length="53" mass="5971">MTKLKIQIDKEEDMLEVQAILTGMGLKFQVSEDDELADLPDSESEDTKADIKD</sequence>
<gene>
    <name evidence="1" type="ORF">MgSA37_00921</name>
</gene>
<dbReference type="OrthoDB" id="798395at2"/>
<accession>A0A120MYA6</accession>
<reference evidence="1 2" key="1">
    <citation type="submission" date="2015-12" db="EMBL/GenBank/DDBJ databases">
        <title>Genome sequence of Mucilaginibacter gotjawali.</title>
        <authorList>
            <person name="Lee J.S."/>
            <person name="Lee K.C."/>
            <person name="Kim K.K."/>
            <person name="Lee B.W."/>
        </authorList>
    </citation>
    <scope>NUCLEOTIDE SEQUENCE [LARGE SCALE GENOMIC DNA]</scope>
    <source>
        <strain evidence="1 2">SA3-7</strain>
    </source>
</reference>
<dbReference type="AlphaFoldDB" id="A0A120MYA6"/>
<name>A0A120MYA6_9SPHI</name>
<proteinExistence type="predicted"/>
<dbReference type="RefSeq" id="WP_157750434.1">
    <property type="nucleotide sequence ID" value="NZ_AP017313.1"/>
</dbReference>
<dbReference type="KEGG" id="mgot:MgSA37_00921"/>